<evidence type="ECO:0000256" key="1">
    <source>
        <dbReference type="ARBA" id="ARBA00001412"/>
    </source>
</evidence>
<comment type="caution">
    <text evidence="9">The sequence shown here is derived from an EMBL/GenBank/DDBJ whole genome shotgun (WGS) entry which is preliminary data.</text>
</comment>
<dbReference type="InterPro" id="IPR006103">
    <property type="entry name" value="Glyco_hydro_2_cat"/>
</dbReference>
<evidence type="ECO:0000256" key="5">
    <source>
        <dbReference type="ARBA" id="ARBA00023295"/>
    </source>
</evidence>
<evidence type="ECO:0000256" key="7">
    <source>
        <dbReference type="RuleBase" id="RU361154"/>
    </source>
</evidence>
<accession>A0A415ETU9</accession>
<sequence length="990" mass="114754">MFNAEFLRNPQALSEGKASARAYYVPYGLDDQLNASSRKISLNGSWGFRYNEKLHVFTKEEVAALSSKDFQQTLTVPSNWQMEGYGRPWYTNIQYPFICDPPYTFSEIPSAVYQKTFEVDAINMRKFLRFEGVDNCFVVYLNGEYIGFSKGSRNASEFDITKQVLVGKNTVVVQVFQWSDSSYIEDQDMWWLSGIFREVSLLYRPHRAIWDFKVETHFDSHYQDAQLNLSFLAIQGEDLPCEIRLERNGIKIFEEHGCFTSGDIFKKTIVHPDHWTAETPNLYRLTIKTAEEVIYQSVGFREIEVINGEICVNGTPILLKGINHHEFHTEKGRAVTPEFLETEIRMIKEAHFNAIRAAHYPHIPEFYQLCDTYGLYVMDEADLECHGMLQAKNKNHISDSKEWQQAYLDRMEQMVSRNKNHCSILFWSVGNESGNGLNHQAMIRWCRQADQTRLIHHEGESRDCLSADASCYEKDVIYADFNSRMYAPLDELIDVATNREIKKPYILCEYGHAMGNGPGSLKEYWELFEKYPKLQGGFLWEWKDQGIKAERDGRETYLYGGDFGDQPNDYNFVLDGLVQADLTPSPSYFDIQRWQAPLQLALDFTTGEIKVTNTNRFLSYQKVSIEWAYKVMETVLEKGTLVLSVPANETVVSRVTFDRTACQKANLFKATITDDALNEGDSLPLFVQSVERPLAVVSEADHSLPFDHFEENDERILVNFGAYTLRVNRINGQWTLNHAGKLLVKSPKSVFWRPVTDNDFVSAKSWRKFGVDRIQTNLVAIEWFLESSNHFKLLIEEKHGSAGNYWHIHEKKEMVFYSDGRIEYRVSGLPKHQYPETLPRIGLEWALSKEFVRTRWLGRGPIESYPDAENGTYVDVFEQASDKMSFLYHFPQESGNHMQTSWVEVSAENQLKLRWASHLPFHFSQHQQALATIDTAQHIHELVDSECIWFYTDHKQHGVGSRSCGPDVLDNYQLKLEEYHYELTFFFEGE</sequence>
<dbReference type="InterPro" id="IPR006102">
    <property type="entry name" value="Ig-like_GH2"/>
</dbReference>
<organism evidence="9 10">
    <name type="scientific">Enterococcus casseliflavus</name>
    <name type="common">Enterococcus flavescens</name>
    <dbReference type="NCBI Taxonomy" id="37734"/>
    <lineage>
        <taxon>Bacteria</taxon>
        <taxon>Bacillati</taxon>
        <taxon>Bacillota</taxon>
        <taxon>Bacilli</taxon>
        <taxon>Lactobacillales</taxon>
        <taxon>Enterococcaceae</taxon>
        <taxon>Enterococcus</taxon>
    </lineage>
</organism>
<dbReference type="SMART" id="SM01038">
    <property type="entry name" value="Bgal_small_N"/>
    <property type="match status" value="1"/>
</dbReference>
<keyword evidence="5 7" id="KW-0326">Glycosidase</keyword>
<evidence type="ECO:0000256" key="2">
    <source>
        <dbReference type="ARBA" id="ARBA00007401"/>
    </source>
</evidence>
<dbReference type="PANTHER" id="PTHR46323">
    <property type="entry name" value="BETA-GALACTOSIDASE"/>
    <property type="match status" value="1"/>
</dbReference>
<dbReference type="GO" id="GO:0005990">
    <property type="term" value="P:lactose catabolic process"/>
    <property type="evidence" value="ECO:0007669"/>
    <property type="project" value="TreeGrafter"/>
</dbReference>
<evidence type="ECO:0000256" key="4">
    <source>
        <dbReference type="ARBA" id="ARBA00022801"/>
    </source>
</evidence>
<dbReference type="Pfam" id="PF00703">
    <property type="entry name" value="Glyco_hydro_2"/>
    <property type="match status" value="1"/>
</dbReference>
<comment type="similarity">
    <text evidence="2 7">Belongs to the glycosyl hydrolase 2 family.</text>
</comment>
<dbReference type="InterPro" id="IPR017853">
    <property type="entry name" value="GH"/>
</dbReference>
<dbReference type="Gene3D" id="2.60.40.10">
    <property type="entry name" value="Immunoglobulins"/>
    <property type="match status" value="1"/>
</dbReference>
<proteinExistence type="inferred from homology"/>
<dbReference type="EC" id="3.2.1.23" evidence="3 7"/>
<dbReference type="InterPro" id="IPR008979">
    <property type="entry name" value="Galactose-bd-like_sf"/>
</dbReference>
<dbReference type="EMBL" id="QRMZ01000008">
    <property type="protein sequence ID" value="RHK06706.1"/>
    <property type="molecule type" value="Genomic_DNA"/>
</dbReference>
<dbReference type="InterPro" id="IPR050347">
    <property type="entry name" value="Bact_Beta-galactosidase"/>
</dbReference>
<dbReference type="Gene3D" id="2.60.120.260">
    <property type="entry name" value="Galactose-binding domain-like"/>
    <property type="match status" value="1"/>
</dbReference>
<gene>
    <name evidence="9" type="ORF">DW084_07550</name>
</gene>
<dbReference type="Gene3D" id="3.20.20.80">
    <property type="entry name" value="Glycosidases"/>
    <property type="match status" value="1"/>
</dbReference>
<dbReference type="InterPro" id="IPR036156">
    <property type="entry name" value="Beta-gal/glucu_dom_sf"/>
</dbReference>
<dbReference type="GO" id="GO:0030246">
    <property type="term" value="F:carbohydrate binding"/>
    <property type="evidence" value="ECO:0007669"/>
    <property type="project" value="InterPro"/>
</dbReference>
<dbReference type="AlphaFoldDB" id="A0A415ETU9"/>
<dbReference type="SUPFAM" id="SSF49785">
    <property type="entry name" value="Galactose-binding domain-like"/>
    <property type="match status" value="1"/>
</dbReference>
<dbReference type="Pfam" id="PF02929">
    <property type="entry name" value="Bgal_small_N"/>
    <property type="match status" value="1"/>
</dbReference>
<dbReference type="InterPro" id="IPR013783">
    <property type="entry name" value="Ig-like_fold"/>
</dbReference>
<dbReference type="InterPro" id="IPR014718">
    <property type="entry name" value="GH-type_carb-bd"/>
</dbReference>
<evidence type="ECO:0000313" key="10">
    <source>
        <dbReference type="Proteomes" id="UP000286288"/>
    </source>
</evidence>
<dbReference type="SUPFAM" id="SSF74650">
    <property type="entry name" value="Galactose mutarotase-like"/>
    <property type="match status" value="1"/>
</dbReference>
<dbReference type="Gene3D" id="2.70.98.10">
    <property type="match status" value="1"/>
</dbReference>
<dbReference type="InterPro" id="IPR023230">
    <property type="entry name" value="Glyco_hydro_2_CS"/>
</dbReference>
<dbReference type="Pfam" id="PF02836">
    <property type="entry name" value="Glyco_hydro_2_C"/>
    <property type="match status" value="1"/>
</dbReference>
<dbReference type="GO" id="GO:0009341">
    <property type="term" value="C:beta-galactosidase complex"/>
    <property type="evidence" value="ECO:0007669"/>
    <property type="project" value="InterPro"/>
</dbReference>
<evidence type="ECO:0000259" key="8">
    <source>
        <dbReference type="SMART" id="SM01038"/>
    </source>
</evidence>
<dbReference type="SUPFAM" id="SSF49303">
    <property type="entry name" value="beta-Galactosidase/glucuronidase domain"/>
    <property type="match status" value="1"/>
</dbReference>
<dbReference type="InterPro" id="IPR006104">
    <property type="entry name" value="Glyco_hydro_2_N"/>
</dbReference>
<dbReference type="InterPro" id="IPR011013">
    <property type="entry name" value="Gal_mutarotase_sf_dom"/>
</dbReference>
<evidence type="ECO:0000256" key="6">
    <source>
        <dbReference type="ARBA" id="ARBA00032230"/>
    </source>
</evidence>
<evidence type="ECO:0000313" key="9">
    <source>
        <dbReference type="EMBL" id="RHK06706.1"/>
    </source>
</evidence>
<dbReference type="PANTHER" id="PTHR46323:SF2">
    <property type="entry name" value="BETA-GALACTOSIDASE"/>
    <property type="match status" value="1"/>
</dbReference>
<protein>
    <recommendedName>
        <fullName evidence="3 7">Beta-galactosidase</fullName>
        <ecNumber evidence="3 7">3.2.1.23</ecNumber>
    </recommendedName>
    <alternativeName>
        <fullName evidence="6 7">Lactase</fullName>
    </alternativeName>
</protein>
<dbReference type="InterPro" id="IPR004199">
    <property type="entry name" value="B-gal_small/dom_5"/>
</dbReference>
<dbReference type="PRINTS" id="PR00132">
    <property type="entry name" value="GLHYDRLASE2"/>
</dbReference>
<reference evidence="9 10" key="1">
    <citation type="submission" date="2018-08" db="EMBL/GenBank/DDBJ databases">
        <title>A genome reference for cultivated species of the human gut microbiota.</title>
        <authorList>
            <person name="Zou Y."/>
            <person name="Xue W."/>
            <person name="Luo G."/>
        </authorList>
    </citation>
    <scope>NUCLEOTIDE SEQUENCE [LARGE SCALE GENOMIC DNA]</scope>
    <source>
        <strain evidence="9 10">AF48-16</strain>
    </source>
</reference>
<name>A0A415ETU9_ENTCA</name>
<dbReference type="Pfam" id="PF02837">
    <property type="entry name" value="Glyco_hydro_2_N"/>
    <property type="match status" value="1"/>
</dbReference>
<comment type="catalytic activity">
    <reaction evidence="1 7">
        <text>Hydrolysis of terminal non-reducing beta-D-galactose residues in beta-D-galactosides.</text>
        <dbReference type="EC" id="3.2.1.23"/>
    </reaction>
</comment>
<dbReference type="PROSITE" id="PS00719">
    <property type="entry name" value="GLYCOSYL_HYDROL_F2_1"/>
    <property type="match status" value="1"/>
</dbReference>
<dbReference type="SUPFAM" id="SSF51445">
    <property type="entry name" value="(Trans)glycosidases"/>
    <property type="match status" value="1"/>
</dbReference>
<dbReference type="GO" id="GO:0004565">
    <property type="term" value="F:beta-galactosidase activity"/>
    <property type="evidence" value="ECO:0007669"/>
    <property type="project" value="UniProtKB-EC"/>
</dbReference>
<feature type="domain" description="Beta galactosidase small chain/" evidence="8">
    <location>
        <begin position="717"/>
        <end position="986"/>
    </location>
</feature>
<dbReference type="Proteomes" id="UP000286288">
    <property type="component" value="Unassembled WGS sequence"/>
</dbReference>
<dbReference type="InterPro" id="IPR006101">
    <property type="entry name" value="Glyco_hydro_2"/>
</dbReference>
<evidence type="ECO:0000256" key="3">
    <source>
        <dbReference type="ARBA" id="ARBA00012756"/>
    </source>
</evidence>
<keyword evidence="4 7" id="KW-0378">Hydrolase</keyword>